<dbReference type="EMBL" id="CADIKI010000011">
    <property type="protein sequence ID" value="CAB3795853.1"/>
    <property type="molecule type" value="Genomic_DNA"/>
</dbReference>
<evidence type="ECO:0000313" key="2">
    <source>
        <dbReference type="EMBL" id="CAB3795853.1"/>
    </source>
</evidence>
<dbReference type="Gene3D" id="1.10.1660.10">
    <property type="match status" value="1"/>
</dbReference>
<dbReference type="InterPro" id="IPR000551">
    <property type="entry name" value="MerR-type_HTH_dom"/>
</dbReference>
<gene>
    <name evidence="2" type="ORF">LMG27177_03980</name>
</gene>
<protein>
    <recommendedName>
        <fullName evidence="1">HTH merR-type domain-containing protein</fullName>
    </recommendedName>
</protein>
<organism evidence="2 3">
    <name type="scientific">Paraburkholderia fynbosensis</name>
    <dbReference type="NCBI Taxonomy" id="1200993"/>
    <lineage>
        <taxon>Bacteria</taxon>
        <taxon>Pseudomonadati</taxon>
        <taxon>Pseudomonadota</taxon>
        <taxon>Betaproteobacteria</taxon>
        <taxon>Burkholderiales</taxon>
        <taxon>Burkholderiaceae</taxon>
        <taxon>Paraburkholderia</taxon>
    </lineage>
</organism>
<proteinExistence type="predicted"/>
<keyword evidence="3" id="KW-1185">Reference proteome</keyword>
<evidence type="ECO:0000313" key="3">
    <source>
        <dbReference type="Proteomes" id="UP000494252"/>
    </source>
</evidence>
<dbReference type="Pfam" id="PF00376">
    <property type="entry name" value="MerR"/>
    <property type="match status" value="1"/>
</dbReference>
<dbReference type="PROSITE" id="PS50937">
    <property type="entry name" value="HTH_MERR_2"/>
    <property type="match status" value="1"/>
</dbReference>
<dbReference type="InterPro" id="IPR009061">
    <property type="entry name" value="DNA-bd_dom_put_sf"/>
</dbReference>
<dbReference type="GO" id="GO:0006355">
    <property type="term" value="P:regulation of DNA-templated transcription"/>
    <property type="evidence" value="ECO:0007669"/>
    <property type="project" value="InterPro"/>
</dbReference>
<sequence length="89" mass="9696">MLKVFIVKGNFSQADKIQFNPVGKPLLNSQPWLRSSAMSEKLTSVQQLSVGEVSRRSGVPVSTLHFYESKVFLNPRGPTEISGSTAVGC</sequence>
<accession>A0A6J5G8N2</accession>
<dbReference type="AlphaFoldDB" id="A0A6J5G8N2"/>
<feature type="domain" description="HTH merR-type" evidence="1">
    <location>
        <begin position="47"/>
        <end position="70"/>
    </location>
</feature>
<dbReference type="GO" id="GO:0003677">
    <property type="term" value="F:DNA binding"/>
    <property type="evidence" value="ECO:0007669"/>
    <property type="project" value="InterPro"/>
</dbReference>
<dbReference type="SUPFAM" id="SSF46955">
    <property type="entry name" value="Putative DNA-binding domain"/>
    <property type="match status" value="1"/>
</dbReference>
<dbReference type="Proteomes" id="UP000494252">
    <property type="component" value="Unassembled WGS sequence"/>
</dbReference>
<name>A0A6J5G8N2_9BURK</name>
<reference evidence="2 3" key="1">
    <citation type="submission" date="2020-04" db="EMBL/GenBank/DDBJ databases">
        <authorList>
            <person name="De Canck E."/>
        </authorList>
    </citation>
    <scope>NUCLEOTIDE SEQUENCE [LARGE SCALE GENOMIC DNA]</scope>
    <source>
        <strain evidence="2 3">LMG 27177</strain>
    </source>
</reference>
<evidence type="ECO:0000259" key="1">
    <source>
        <dbReference type="PROSITE" id="PS50937"/>
    </source>
</evidence>